<reference evidence="2 3" key="1">
    <citation type="submission" date="2020-08" db="EMBL/GenBank/DDBJ databases">
        <authorList>
            <person name="Newling K."/>
            <person name="Davey J."/>
            <person name="Forrester S."/>
        </authorList>
    </citation>
    <scope>NUCLEOTIDE SEQUENCE [LARGE SCALE GENOMIC DNA]</scope>
    <source>
        <strain evidence="3">Crithidia deanei Carvalho (ATCC PRA-265)</strain>
    </source>
</reference>
<keyword evidence="1" id="KW-0812">Transmembrane</keyword>
<feature type="transmembrane region" description="Helical" evidence="1">
    <location>
        <begin position="133"/>
        <end position="158"/>
    </location>
</feature>
<keyword evidence="1" id="KW-1133">Transmembrane helix</keyword>
<dbReference type="AlphaFoldDB" id="A0A7G2C524"/>
<protein>
    <submittedName>
        <fullName evidence="2">Uncharacterized protein</fullName>
    </submittedName>
</protein>
<dbReference type="VEuPathDB" id="TriTrypDB:ADEAN_000130000"/>
<feature type="transmembrane region" description="Helical" evidence="1">
    <location>
        <begin position="195"/>
        <end position="216"/>
    </location>
</feature>
<name>A0A7G2C524_9TRYP</name>
<sequence length="277" mass="30565">MPLQQITLEDGTVAYVPVSAAADDTPREAQLHDRASSEPFNDPSDVPGVLFYYSSGRPTDSCRLASRSVVLICLIISLALAIVSMVVPIYKGNGCSRSANDDYTYDYPGGVTYRKSDTVYPVNIYCMYSFTGWMLMVIGCVCAVPALVLACISLYTGVHYPRQERADRQNTKLTAESRHLNAMKRIFYDVHITRALFSVLLVDAVFLFIGTIMYFVETYDARALDQVISAPIVLVAFLCVLAATVMTPIFRATGSSLHFPSETKDEFASGSCCYYCC</sequence>
<evidence type="ECO:0000313" key="3">
    <source>
        <dbReference type="Proteomes" id="UP000515908"/>
    </source>
</evidence>
<dbReference type="Gene3D" id="1.20.1070.10">
    <property type="entry name" value="Rhodopsin 7-helix transmembrane proteins"/>
    <property type="match status" value="1"/>
</dbReference>
<accession>A0A7G2C524</accession>
<evidence type="ECO:0000313" key="2">
    <source>
        <dbReference type="EMBL" id="CAD2213857.1"/>
    </source>
</evidence>
<evidence type="ECO:0000256" key="1">
    <source>
        <dbReference type="SAM" id="Phobius"/>
    </source>
</evidence>
<proteinExistence type="predicted"/>
<organism evidence="2 3">
    <name type="scientific">Angomonas deanei</name>
    <dbReference type="NCBI Taxonomy" id="59799"/>
    <lineage>
        <taxon>Eukaryota</taxon>
        <taxon>Discoba</taxon>
        <taxon>Euglenozoa</taxon>
        <taxon>Kinetoplastea</taxon>
        <taxon>Metakinetoplastina</taxon>
        <taxon>Trypanosomatida</taxon>
        <taxon>Trypanosomatidae</taxon>
        <taxon>Strigomonadinae</taxon>
        <taxon>Angomonas</taxon>
    </lineage>
</organism>
<keyword evidence="3" id="KW-1185">Reference proteome</keyword>
<feature type="transmembrane region" description="Helical" evidence="1">
    <location>
        <begin position="228"/>
        <end position="250"/>
    </location>
</feature>
<feature type="transmembrane region" description="Helical" evidence="1">
    <location>
        <begin position="69"/>
        <end position="90"/>
    </location>
</feature>
<keyword evidence="1" id="KW-0472">Membrane</keyword>
<dbReference type="Proteomes" id="UP000515908">
    <property type="component" value="Chromosome 02"/>
</dbReference>
<dbReference type="EMBL" id="LR877146">
    <property type="protein sequence ID" value="CAD2213857.1"/>
    <property type="molecule type" value="Genomic_DNA"/>
</dbReference>
<gene>
    <name evidence="2" type="ORF">ADEAN_000130000</name>
</gene>